<feature type="transmembrane region" description="Helical" evidence="6">
    <location>
        <begin position="14"/>
        <end position="36"/>
    </location>
</feature>
<dbReference type="AlphaFoldDB" id="A0A4R8XYG5"/>
<dbReference type="PANTHER" id="PTHR43298:SF2">
    <property type="entry name" value="FMN_FAD EXPORTER YEEO-RELATED"/>
    <property type="match status" value="1"/>
</dbReference>
<evidence type="ECO:0000256" key="3">
    <source>
        <dbReference type="ARBA" id="ARBA00020268"/>
    </source>
</evidence>
<gene>
    <name evidence="7" type="ORF">E3T23_03770</name>
</gene>
<dbReference type="PANTHER" id="PTHR43298">
    <property type="entry name" value="MULTIDRUG RESISTANCE PROTEIN NORM-RELATED"/>
    <property type="match status" value="1"/>
</dbReference>
<dbReference type="GO" id="GO:0015297">
    <property type="term" value="F:antiporter activity"/>
    <property type="evidence" value="ECO:0007669"/>
    <property type="project" value="InterPro"/>
</dbReference>
<dbReference type="InterPro" id="IPR050222">
    <property type="entry name" value="MATE_MdtK"/>
</dbReference>
<comment type="similarity">
    <text evidence="2">Belongs to the multi antimicrobial extrusion (MATE) (TC 2.A.66.1) family.</text>
</comment>
<organism evidence="7 8">
    <name type="scientific">Cryobacterium cheniae</name>
    <dbReference type="NCBI Taxonomy" id="1259262"/>
    <lineage>
        <taxon>Bacteria</taxon>
        <taxon>Bacillati</taxon>
        <taxon>Actinomycetota</taxon>
        <taxon>Actinomycetes</taxon>
        <taxon>Micrococcales</taxon>
        <taxon>Microbacteriaceae</taxon>
        <taxon>Cryobacterium</taxon>
    </lineage>
</organism>
<feature type="transmembrane region" description="Helical" evidence="6">
    <location>
        <begin position="161"/>
        <end position="183"/>
    </location>
</feature>
<evidence type="ECO:0000256" key="5">
    <source>
        <dbReference type="ARBA" id="ARBA00031636"/>
    </source>
</evidence>
<protein>
    <recommendedName>
        <fullName evidence="3">Probable multidrug resistance protein NorM</fullName>
    </recommendedName>
    <alternativeName>
        <fullName evidence="5">Multidrug-efflux transporter</fullName>
    </alternativeName>
</protein>
<evidence type="ECO:0000313" key="8">
    <source>
        <dbReference type="Proteomes" id="UP000298433"/>
    </source>
</evidence>
<keyword evidence="8" id="KW-1185">Reference proteome</keyword>
<reference evidence="7 8" key="1">
    <citation type="submission" date="2019-03" db="EMBL/GenBank/DDBJ databases">
        <title>Genomics of glacier-inhabiting Cryobacterium strains.</title>
        <authorList>
            <person name="Liu Q."/>
            <person name="Xin Y.-H."/>
        </authorList>
    </citation>
    <scope>NUCLEOTIDE SEQUENCE [LARGE SCALE GENOMIC DNA]</scope>
    <source>
        <strain evidence="7 8">TMT2-48-2</strain>
    </source>
</reference>
<feature type="transmembrane region" description="Helical" evidence="6">
    <location>
        <begin position="353"/>
        <end position="375"/>
    </location>
</feature>
<comment type="function">
    <text evidence="1">Multidrug efflux pump.</text>
</comment>
<keyword evidence="6" id="KW-0472">Membrane</keyword>
<keyword evidence="6" id="KW-1133">Transmembrane helix</keyword>
<feature type="transmembrane region" description="Helical" evidence="6">
    <location>
        <begin position="56"/>
        <end position="76"/>
    </location>
</feature>
<evidence type="ECO:0000256" key="6">
    <source>
        <dbReference type="SAM" id="Phobius"/>
    </source>
</evidence>
<evidence type="ECO:0000256" key="2">
    <source>
        <dbReference type="ARBA" id="ARBA00010199"/>
    </source>
</evidence>
<proteinExistence type="inferred from homology"/>
<sequence length="540" mass="57623">MFTDRGFLDDVRRIALPITAQAMIMSLLMMTDQLMVGQLGATAVASVGISAKITGIVSVVLAGLATGTTIFCAQYWGNKDTGRIRQIFGLSLALGLIFSSGMTALVAVFPTQVFGAFTTDAQVLADGGAYLRIVAISFVPTMATMIYSAVLRSTGQVKLPLYASTCAVILNVVLDFGLIFGHLGLPELGLVGAAVGTTIARFVEFVLIVGGTYATRHVAAVTRLGDLRGHDGGLPRRFLIVSLPLAANELLWILGESAYAVVYGRMGTEQMAAMSMTFPLQGLGIGLLSGLAGAASVLVGHRLGRGDYDGAADYAAKIIRLGVLLAVVVGAVVAAGSSFFVSLYQIAPEVQHLGRLCILVFCGFLWVKVANMILAGAVLNAGGDSRFVLVMESLATWVVGVPTAFLAAFTIGLPIWWVYLLLSVEEVVRLAVGRRRLISRKWARSLVEPRRDGAGMPGTSGRAVRRSATANLDRFPTISSPTHTERATMKFHSTNEPILRRAGNARPTMIIRREEPVDRWAVENLTRDAFWGMRGPGCDE</sequence>
<feature type="transmembrane region" description="Helical" evidence="6">
    <location>
        <begin position="88"/>
        <end position="109"/>
    </location>
</feature>
<dbReference type="InterPro" id="IPR002528">
    <property type="entry name" value="MATE_fam"/>
</dbReference>
<evidence type="ECO:0000256" key="4">
    <source>
        <dbReference type="ARBA" id="ARBA00022448"/>
    </source>
</evidence>
<name>A0A4R8XYG5_9MICO</name>
<evidence type="ECO:0000256" key="1">
    <source>
        <dbReference type="ARBA" id="ARBA00003408"/>
    </source>
</evidence>
<dbReference type="GO" id="GO:0005886">
    <property type="term" value="C:plasma membrane"/>
    <property type="evidence" value="ECO:0007669"/>
    <property type="project" value="TreeGrafter"/>
</dbReference>
<dbReference type="RefSeq" id="WP_134369081.1">
    <property type="nucleotide sequence ID" value="NZ_SOGN01000023.1"/>
</dbReference>
<dbReference type="CDD" id="cd13134">
    <property type="entry name" value="MATE_like_8"/>
    <property type="match status" value="1"/>
</dbReference>
<keyword evidence="6" id="KW-0812">Transmembrane</keyword>
<dbReference type="GO" id="GO:0042910">
    <property type="term" value="F:xenobiotic transmembrane transporter activity"/>
    <property type="evidence" value="ECO:0007669"/>
    <property type="project" value="InterPro"/>
</dbReference>
<feature type="transmembrane region" description="Helical" evidence="6">
    <location>
        <begin position="387"/>
        <end position="409"/>
    </location>
</feature>
<dbReference type="Pfam" id="PF01554">
    <property type="entry name" value="MatE"/>
    <property type="match status" value="2"/>
</dbReference>
<feature type="transmembrane region" description="Helical" evidence="6">
    <location>
        <begin position="282"/>
        <end position="300"/>
    </location>
</feature>
<feature type="transmembrane region" description="Helical" evidence="6">
    <location>
        <begin position="129"/>
        <end position="149"/>
    </location>
</feature>
<accession>A0A4R8XYG5</accession>
<feature type="transmembrane region" description="Helical" evidence="6">
    <location>
        <begin position="321"/>
        <end position="347"/>
    </location>
</feature>
<feature type="non-terminal residue" evidence="7">
    <location>
        <position position="540"/>
    </location>
</feature>
<evidence type="ECO:0000313" key="7">
    <source>
        <dbReference type="EMBL" id="TFC82742.1"/>
    </source>
</evidence>
<feature type="transmembrane region" description="Helical" evidence="6">
    <location>
        <begin position="189"/>
        <end position="214"/>
    </location>
</feature>
<dbReference type="EMBL" id="SOGN01000023">
    <property type="protein sequence ID" value="TFC82742.1"/>
    <property type="molecule type" value="Genomic_DNA"/>
</dbReference>
<dbReference type="OrthoDB" id="9797178at2"/>
<comment type="caution">
    <text evidence="7">The sequence shown here is derived from an EMBL/GenBank/DDBJ whole genome shotgun (WGS) entry which is preliminary data.</text>
</comment>
<dbReference type="Proteomes" id="UP000298433">
    <property type="component" value="Unassembled WGS sequence"/>
</dbReference>
<dbReference type="NCBIfam" id="TIGR00797">
    <property type="entry name" value="matE"/>
    <property type="match status" value="1"/>
</dbReference>
<keyword evidence="4" id="KW-0813">Transport</keyword>